<name>A0AAV8UGZ7_9RHOD</name>
<reference evidence="2 3" key="1">
    <citation type="journal article" date="2023" name="Nat. Commun.">
        <title>Origin of minicircular mitochondrial genomes in red algae.</title>
        <authorList>
            <person name="Lee Y."/>
            <person name="Cho C.H."/>
            <person name="Lee Y.M."/>
            <person name="Park S.I."/>
            <person name="Yang J.H."/>
            <person name="West J.A."/>
            <person name="Bhattacharya D."/>
            <person name="Yoon H.S."/>
        </authorList>
    </citation>
    <scope>NUCLEOTIDE SEQUENCE [LARGE SCALE GENOMIC DNA]</scope>
    <source>
        <strain evidence="2 3">CCMP1338</strain>
        <tissue evidence="2">Whole cell</tissue>
    </source>
</reference>
<dbReference type="Gene3D" id="3.40.50.280">
    <property type="entry name" value="Cobalamin-binding domain"/>
    <property type="match status" value="1"/>
</dbReference>
<evidence type="ECO:0000313" key="3">
    <source>
        <dbReference type="Proteomes" id="UP001157974"/>
    </source>
</evidence>
<dbReference type="GO" id="GO:0051536">
    <property type="term" value="F:iron-sulfur cluster binding"/>
    <property type="evidence" value="ECO:0007669"/>
    <property type="project" value="InterPro"/>
</dbReference>
<comment type="caution">
    <text evidence="2">The sequence shown here is derived from an EMBL/GenBank/DDBJ whole genome shotgun (WGS) entry which is preliminary data.</text>
</comment>
<dbReference type="InterPro" id="IPR058240">
    <property type="entry name" value="rSAM_sf"/>
</dbReference>
<dbReference type="InterPro" id="IPR006638">
    <property type="entry name" value="Elp3/MiaA/NifB-like_rSAM"/>
</dbReference>
<organism evidence="2 3">
    <name type="scientific">Rhodosorus marinus</name>
    <dbReference type="NCBI Taxonomy" id="101924"/>
    <lineage>
        <taxon>Eukaryota</taxon>
        <taxon>Rhodophyta</taxon>
        <taxon>Stylonematophyceae</taxon>
        <taxon>Stylonematales</taxon>
        <taxon>Stylonemataceae</taxon>
        <taxon>Rhodosorus</taxon>
    </lineage>
</organism>
<dbReference type="SFLD" id="SFLDG01082">
    <property type="entry name" value="B12-binding_domain_containing"/>
    <property type="match status" value="1"/>
</dbReference>
<proteinExistence type="predicted"/>
<dbReference type="EMBL" id="JAMWBK010000010">
    <property type="protein sequence ID" value="KAJ8901761.1"/>
    <property type="molecule type" value="Genomic_DNA"/>
</dbReference>
<sequence length="600" mass="66981">MEECRSESGWSMMTSVCFLSSPVAPARAGATKQGRSRTPARMSVPMSQRAKNMQSFRADEKLLFTPNVGAGRTDFEGESVRVVYAYPNQYAVGICSLGYQIVWATISDLPGVSVSRMFTNASEMLPSKIDLLGFSMSWELDFPGLFESLSVLDVPRRSSERSVDDPIVFGGGPVLTANAEPFADFFDVILVGDGEELLEEFISEWQKLKGLNISRLEALTRLAATVEGTYVPELYEVEYECADGPVRSVKPVSSDVPSVVKKRTFRSKTLAASTVITPISAWENIHMVEAVRSCPEMCRFCLASYSTLPFRSASIEEGLIPAIERGLEHTRRIGILGASVTQHPQFDELVDRLSDKKYDDVRISLSSVRTNSVTEKLARMLSTHDSRSITVAVESGSERLRKVINKKLENDQIVEAARVAQIGGLSSMKLYGMAGLPSESMDDVEETLEMFRKLKSESAKLKSSFRFTFGCSTFVPKAHTPFQWFPVRKDSDKKLKYLDKELRKIGVDFRPESYKWSVIQALISRGDRRVSMVLEKAAEYGGSQGSIKRAMKDLKGKLPPLEYYAHEEWDISTCLPWSAVQMSLSDNLLRDHREQAMSLV</sequence>
<keyword evidence="3" id="KW-1185">Reference proteome</keyword>
<dbReference type="Gene3D" id="3.80.30.20">
    <property type="entry name" value="tm_1862 like domain"/>
    <property type="match status" value="1"/>
</dbReference>
<dbReference type="SFLD" id="SFLDS00029">
    <property type="entry name" value="Radical_SAM"/>
    <property type="match status" value="1"/>
</dbReference>
<dbReference type="PANTHER" id="PTHR42731:SF1">
    <property type="entry name" value="RADICAL SAM DOMAIN PROTEIN"/>
    <property type="match status" value="1"/>
</dbReference>
<dbReference type="InterPro" id="IPR045784">
    <property type="entry name" value="Radical_SAM_N2"/>
</dbReference>
<protein>
    <recommendedName>
        <fullName evidence="1">Radical SAM core domain-containing protein</fullName>
    </recommendedName>
</protein>
<dbReference type="InterPro" id="IPR023404">
    <property type="entry name" value="rSAM_horseshoe"/>
</dbReference>
<dbReference type="Pfam" id="PF19864">
    <property type="entry name" value="Radical_SAM_N2"/>
    <property type="match status" value="1"/>
</dbReference>
<dbReference type="PROSITE" id="PS51918">
    <property type="entry name" value="RADICAL_SAM"/>
    <property type="match status" value="1"/>
</dbReference>
<dbReference type="AlphaFoldDB" id="A0AAV8UGZ7"/>
<dbReference type="SMART" id="SM00729">
    <property type="entry name" value="Elp3"/>
    <property type="match status" value="1"/>
</dbReference>
<evidence type="ECO:0000313" key="2">
    <source>
        <dbReference type="EMBL" id="KAJ8901761.1"/>
    </source>
</evidence>
<dbReference type="InterPro" id="IPR007197">
    <property type="entry name" value="rSAM"/>
</dbReference>
<dbReference type="Proteomes" id="UP001157974">
    <property type="component" value="Unassembled WGS sequence"/>
</dbReference>
<feature type="domain" description="Radical SAM core" evidence="1">
    <location>
        <begin position="275"/>
        <end position="508"/>
    </location>
</feature>
<evidence type="ECO:0000259" key="1">
    <source>
        <dbReference type="PROSITE" id="PS51918"/>
    </source>
</evidence>
<gene>
    <name evidence="2" type="ORF">NDN08_003967</name>
</gene>
<dbReference type="GO" id="GO:0003824">
    <property type="term" value="F:catalytic activity"/>
    <property type="evidence" value="ECO:0007669"/>
    <property type="project" value="InterPro"/>
</dbReference>
<accession>A0AAV8UGZ7</accession>
<dbReference type="PANTHER" id="PTHR42731">
    <property type="entry name" value="SLL1084 PROTEIN"/>
    <property type="match status" value="1"/>
</dbReference>
<dbReference type="Pfam" id="PF04055">
    <property type="entry name" value="Radical_SAM"/>
    <property type="match status" value="1"/>
</dbReference>
<dbReference type="SUPFAM" id="SSF102114">
    <property type="entry name" value="Radical SAM enzymes"/>
    <property type="match status" value="1"/>
</dbReference>